<feature type="domain" description="RIO kinase" evidence="12">
    <location>
        <begin position="13"/>
        <end position="246"/>
    </location>
</feature>
<dbReference type="InterPro" id="IPR018935">
    <property type="entry name" value="RIO_kinase_CS"/>
</dbReference>
<keyword evidence="7" id="KW-0418">Kinase</keyword>
<keyword evidence="4 13" id="KW-0808">Transferase</keyword>
<dbReference type="PANTHER" id="PTHR45723">
    <property type="entry name" value="SERINE/THREONINE-PROTEIN KINASE RIO1"/>
    <property type="match status" value="1"/>
</dbReference>
<keyword evidence="5" id="KW-0479">Metal-binding</keyword>
<evidence type="ECO:0000256" key="3">
    <source>
        <dbReference type="ARBA" id="ARBA00022527"/>
    </source>
</evidence>
<sequence length="255" mass="28938">MEQRVDALKTHKTGDERQTEGEVFDKKTLLTIYDLMKGGFIDTIQFPISTGKEGNVFFATDEDGDPLAIKIFRTSTATFKSFGKYIEGDPRFKGIGGNRWKLIYAWTNKEFKNLQRYAEAGLPVPEPITFQQNCLLMEYIGNENGPAPQLKDVKLEEPTEMYDEVLSFIIDGWKDAHLVHGDLSEYNVLVLDGQPIMIDCGQAMTNDFFNAKDLLIRDIANINRFFKNRGADIIDSAKVLDEVLNGSDDDEEEEE</sequence>
<evidence type="ECO:0000256" key="2">
    <source>
        <dbReference type="ARBA" id="ARBA00012513"/>
    </source>
</evidence>
<dbReference type="SMART" id="SM00090">
    <property type="entry name" value="RIO"/>
    <property type="match status" value="1"/>
</dbReference>
<evidence type="ECO:0000256" key="7">
    <source>
        <dbReference type="ARBA" id="ARBA00022777"/>
    </source>
</evidence>
<keyword evidence="8" id="KW-0067">ATP-binding</keyword>
<keyword evidence="9" id="KW-0460">Magnesium</keyword>
<evidence type="ECO:0000256" key="1">
    <source>
        <dbReference type="ARBA" id="ARBA00009196"/>
    </source>
</evidence>
<dbReference type="GO" id="GO:0106310">
    <property type="term" value="F:protein serine kinase activity"/>
    <property type="evidence" value="ECO:0007669"/>
    <property type="project" value="RHEA"/>
</dbReference>
<organism evidence="13 14">
    <name type="scientific">Candidatus Methanoplasma termitum</name>
    <dbReference type="NCBI Taxonomy" id="1577791"/>
    <lineage>
        <taxon>Archaea</taxon>
        <taxon>Methanobacteriati</taxon>
        <taxon>Thermoplasmatota</taxon>
        <taxon>Thermoplasmata</taxon>
        <taxon>Methanomassiliicoccales</taxon>
        <taxon>Methanomassiliicoccaceae</taxon>
        <taxon>Candidatus Methanoplasma</taxon>
    </lineage>
</organism>
<evidence type="ECO:0000256" key="8">
    <source>
        <dbReference type="ARBA" id="ARBA00022840"/>
    </source>
</evidence>
<evidence type="ECO:0000256" key="5">
    <source>
        <dbReference type="ARBA" id="ARBA00022723"/>
    </source>
</evidence>
<gene>
    <name evidence="13" type="primary">rio1</name>
    <name evidence="13" type="ORF">Mpt1_c01030</name>
</gene>
<dbReference type="InterPro" id="IPR018934">
    <property type="entry name" value="RIO_dom"/>
</dbReference>
<dbReference type="Pfam" id="PF01163">
    <property type="entry name" value="RIO1"/>
    <property type="match status" value="1"/>
</dbReference>
<dbReference type="InterPro" id="IPR051272">
    <property type="entry name" value="RIO-type_Ser/Thr_kinase"/>
</dbReference>
<dbReference type="CDD" id="cd05145">
    <property type="entry name" value="RIO1_like"/>
    <property type="match status" value="1"/>
</dbReference>
<dbReference type="InterPro" id="IPR011009">
    <property type="entry name" value="Kinase-like_dom_sf"/>
</dbReference>
<keyword evidence="6" id="KW-0547">Nucleotide-binding</keyword>
<dbReference type="EMBL" id="CP010070">
    <property type="protein sequence ID" value="AIZ56007.1"/>
    <property type="molecule type" value="Genomic_DNA"/>
</dbReference>
<dbReference type="Gene3D" id="1.10.510.10">
    <property type="entry name" value="Transferase(Phosphotransferase) domain 1"/>
    <property type="match status" value="1"/>
</dbReference>
<dbReference type="GO" id="GO:0004674">
    <property type="term" value="F:protein serine/threonine kinase activity"/>
    <property type="evidence" value="ECO:0007669"/>
    <property type="project" value="UniProtKB-KW"/>
</dbReference>
<keyword evidence="3" id="KW-0723">Serine/threonine-protein kinase</keyword>
<dbReference type="InterPro" id="IPR000687">
    <property type="entry name" value="RIO_kinase"/>
</dbReference>
<dbReference type="SUPFAM" id="SSF56112">
    <property type="entry name" value="Protein kinase-like (PK-like)"/>
    <property type="match status" value="1"/>
</dbReference>
<evidence type="ECO:0000256" key="11">
    <source>
        <dbReference type="ARBA" id="ARBA00048679"/>
    </source>
</evidence>
<dbReference type="GO" id="GO:0046872">
    <property type="term" value="F:metal ion binding"/>
    <property type="evidence" value="ECO:0007669"/>
    <property type="project" value="UniProtKB-KW"/>
</dbReference>
<evidence type="ECO:0000256" key="4">
    <source>
        <dbReference type="ARBA" id="ARBA00022679"/>
    </source>
</evidence>
<evidence type="ECO:0000256" key="6">
    <source>
        <dbReference type="ARBA" id="ARBA00022741"/>
    </source>
</evidence>
<dbReference type="GeneID" id="24817778"/>
<evidence type="ECO:0000313" key="14">
    <source>
        <dbReference type="Proteomes" id="UP000030787"/>
    </source>
</evidence>
<protein>
    <recommendedName>
        <fullName evidence="2">non-specific serine/threonine protein kinase</fullName>
        <ecNumber evidence="2">2.7.11.1</ecNumber>
    </recommendedName>
</protein>
<dbReference type="EC" id="2.7.11.1" evidence="2"/>
<dbReference type="PROSITE" id="PS01245">
    <property type="entry name" value="RIO1"/>
    <property type="match status" value="1"/>
</dbReference>
<comment type="catalytic activity">
    <reaction evidence="10">
        <text>L-threonyl-[protein] + ATP = O-phospho-L-threonyl-[protein] + ADP + H(+)</text>
        <dbReference type="Rhea" id="RHEA:46608"/>
        <dbReference type="Rhea" id="RHEA-COMP:11060"/>
        <dbReference type="Rhea" id="RHEA-COMP:11605"/>
        <dbReference type="ChEBI" id="CHEBI:15378"/>
        <dbReference type="ChEBI" id="CHEBI:30013"/>
        <dbReference type="ChEBI" id="CHEBI:30616"/>
        <dbReference type="ChEBI" id="CHEBI:61977"/>
        <dbReference type="ChEBI" id="CHEBI:456216"/>
        <dbReference type="EC" id="2.7.11.1"/>
    </reaction>
</comment>
<dbReference type="KEGG" id="mear:Mpt1_c01030"/>
<dbReference type="AlphaFoldDB" id="A0A0A7LCI2"/>
<dbReference type="RefSeq" id="WP_238603125.1">
    <property type="nucleotide sequence ID" value="NZ_CP010070.1"/>
</dbReference>
<evidence type="ECO:0000256" key="9">
    <source>
        <dbReference type="ARBA" id="ARBA00022842"/>
    </source>
</evidence>
<comment type="similarity">
    <text evidence="1">Belongs to the protein kinase superfamily. RIO-type Ser/Thr kinase family.</text>
</comment>
<dbReference type="Proteomes" id="UP000030787">
    <property type="component" value="Chromosome"/>
</dbReference>
<keyword evidence="14" id="KW-1185">Reference proteome</keyword>
<reference evidence="13 14" key="1">
    <citation type="journal article" date="2014" name="Appl. Environ. Microbiol.">
        <title>Comparative Genome Analysis of 'Candidatus Methanoplasma termitum' Indicates a New Mode of Energy Metabolism in the Seventh Order of Methanogens.</title>
        <authorList>
            <person name="Lang K."/>
            <person name="Schuldes J."/>
            <person name="Klingl A."/>
            <person name="Poehlein A."/>
            <person name="Daniel R."/>
            <person name="Brune A."/>
        </authorList>
    </citation>
    <scope>NUCLEOTIDE SEQUENCE [LARGE SCALE GENOMIC DNA]</scope>
    <source>
        <strain evidence="14">Mpt1</strain>
    </source>
</reference>
<evidence type="ECO:0000256" key="10">
    <source>
        <dbReference type="ARBA" id="ARBA00047899"/>
    </source>
</evidence>
<evidence type="ECO:0000259" key="12">
    <source>
        <dbReference type="SMART" id="SM00090"/>
    </source>
</evidence>
<comment type="catalytic activity">
    <reaction evidence="11">
        <text>L-seryl-[protein] + ATP = O-phospho-L-seryl-[protein] + ADP + H(+)</text>
        <dbReference type="Rhea" id="RHEA:17989"/>
        <dbReference type="Rhea" id="RHEA-COMP:9863"/>
        <dbReference type="Rhea" id="RHEA-COMP:11604"/>
        <dbReference type="ChEBI" id="CHEBI:15378"/>
        <dbReference type="ChEBI" id="CHEBI:29999"/>
        <dbReference type="ChEBI" id="CHEBI:30616"/>
        <dbReference type="ChEBI" id="CHEBI:83421"/>
        <dbReference type="ChEBI" id="CHEBI:456216"/>
        <dbReference type="EC" id="2.7.11.1"/>
    </reaction>
</comment>
<name>A0A0A7LCI2_9ARCH</name>
<proteinExistence type="inferred from homology"/>
<dbReference type="STRING" id="1577791.Mpt1_c01030"/>
<dbReference type="GO" id="GO:0005524">
    <property type="term" value="F:ATP binding"/>
    <property type="evidence" value="ECO:0007669"/>
    <property type="project" value="UniProtKB-KW"/>
</dbReference>
<evidence type="ECO:0000313" key="13">
    <source>
        <dbReference type="EMBL" id="AIZ56007.1"/>
    </source>
</evidence>
<dbReference type="HOGENOM" id="CLU_018693_3_3_2"/>
<dbReference type="Gene3D" id="3.30.200.20">
    <property type="entry name" value="Phosphorylase Kinase, domain 1"/>
    <property type="match status" value="1"/>
</dbReference>
<accession>A0A0A7LCI2</accession>